<feature type="domain" description="CBS" evidence="2">
    <location>
        <begin position="7"/>
        <end position="65"/>
    </location>
</feature>
<name>A0A6J5ZFK4_9ZZZZ</name>
<dbReference type="PANTHER" id="PTHR43080">
    <property type="entry name" value="CBS DOMAIN-CONTAINING PROTEIN CBSX3, MITOCHONDRIAL"/>
    <property type="match status" value="1"/>
</dbReference>
<reference evidence="3" key="1">
    <citation type="submission" date="2020-05" db="EMBL/GenBank/DDBJ databases">
        <authorList>
            <person name="Chiriac C."/>
            <person name="Salcher M."/>
            <person name="Ghai R."/>
            <person name="Kavagutti S V."/>
        </authorList>
    </citation>
    <scope>NUCLEOTIDE SEQUENCE</scope>
</reference>
<feature type="domain" description="CBS" evidence="2">
    <location>
        <begin position="72"/>
        <end position="127"/>
    </location>
</feature>
<sequence>MNVSEAMSTSVLTVGPGHRLREVARLMRERHIGSAVVLDPEGPGHGIITERDILNSIGAGESPDEEVVAAHMAPDIVFAHPEWSLDEAAATMIHHGFRHLAVINGGELAGMLSMRDLVRCYVEDAGSAPKTGEL</sequence>
<gene>
    <name evidence="3" type="ORF">UFOPK3547_00501</name>
</gene>
<dbReference type="AlphaFoldDB" id="A0A6J5ZFK4"/>
<dbReference type="PROSITE" id="PS51371">
    <property type="entry name" value="CBS"/>
    <property type="match status" value="2"/>
</dbReference>
<accession>A0A6J5ZFK4</accession>
<protein>
    <submittedName>
        <fullName evidence="3">Unannotated protein</fullName>
    </submittedName>
</protein>
<dbReference type="InterPro" id="IPR046342">
    <property type="entry name" value="CBS_dom_sf"/>
</dbReference>
<dbReference type="PANTHER" id="PTHR43080:SF2">
    <property type="entry name" value="CBS DOMAIN-CONTAINING PROTEIN"/>
    <property type="match status" value="1"/>
</dbReference>
<dbReference type="InterPro" id="IPR000644">
    <property type="entry name" value="CBS_dom"/>
</dbReference>
<dbReference type="Gene3D" id="3.10.580.10">
    <property type="entry name" value="CBS-domain"/>
    <property type="match status" value="1"/>
</dbReference>
<organism evidence="3">
    <name type="scientific">freshwater metagenome</name>
    <dbReference type="NCBI Taxonomy" id="449393"/>
    <lineage>
        <taxon>unclassified sequences</taxon>
        <taxon>metagenomes</taxon>
        <taxon>ecological metagenomes</taxon>
    </lineage>
</organism>
<dbReference type="SMART" id="SM00116">
    <property type="entry name" value="CBS"/>
    <property type="match status" value="2"/>
</dbReference>
<dbReference type="EMBL" id="CAESAN010000030">
    <property type="protein sequence ID" value="CAB4340128.1"/>
    <property type="molecule type" value="Genomic_DNA"/>
</dbReference>
<evidence type="ECO:0000256" key="1">
    <source>
        <dbReference type="ARBA" id="ARBA00023122"/>
    </source>
</evidence>
<keyword evidence="1" id="KW-0129">CBS domain</keyword>
<dbReference type="SUPFAM" id="SSF54631">
    <property type="entry name" value="CBS-domain pair"/>
    <property type="match status" value="1"/>
</dbReference>
<evidence type="ECO:0000313" key="3">
    <source>
        <dbReference type="EMBL" id="CAB4340128.1"/>
    </source>
</evidence>
<evidence type="ECO:0000259" key="2">
    <source>
        <dbReference type="PROSITE" id="PS51371"/>
    </source>
</evidence>
<dbReference type="InterPro" id="IPR051257">
    <property type="entry name" value="Diverse_CBS-Domain"/>
</dbReference>
<proteinExistence type="predicted"/>
<dbReference type="Pfam" id="PF00571">
    <property type="entry name" value="CBS"/>
    <property type="match status" value="2"/>
</dbReference>